<gene>
    <name evidence="5" type="ORF">HNR10_001948</name>
</gene>
<keyword evidence="6" id="KW-1185">Reference proteome</keyword>
<feature type="domain" description="Glycosyltransferase subfamily 4-like N-terminal" evidence="4">
    <location>
        <begin position="22"/>
        <end position="197"/>
    </location>
</feature>
<dbReference type="Pfam" id="PF00534">
    <property type="entry name" value="Glycos_transf_1"/>
    <property type="match status" value="1"/>
</dbReference>
<evidence type="ECO:0000256" key="2">
    <source>
        <dbReference type="ARBA" id="ARBA00022679"/>
    </source>
</evidence>
<dbReference type="GO" id="GO:0016757">
    <property type="term" value="F:glycosyltransferase activity"/>
    <property type="evidence" value="ECO:0007669"/>
    <property type="project" value="UniProtKB-KW"/>
</dbReference>
<evidence type="ECO:0000313" key="6">
    <source>
        <dbReference type="Proteomes" id="UP000572051"/>
    </source>
</evidence>
<dbReference type="Gene3D" id="3.40.50.2000">
    <property type="entry name" value="Glycogen Phosphorylase B"/>
    <property type="match status" value="2"/>
</dbReference>
<dbReference type="Proteomes" id="UP000572051">
    <property type="component" value="Unassembled WGS sequence"/>
</dbReference>
<evidence type="ECO:0000256" key="1">
    <source>
        <dbReference type="ARBA" id="ARBA00022676"/>
    </source>
</evidence>
<proteinExistence type="predicted"/>
<dbReference type="InterPro" id="IPR028098">
    <property type="entry name" value="Glyco_trans_4-like_N"/>
</dbReference>
<dbReference type="PANTHER" id="PTHR12526">
    <property type="entry name" value="GLYCOSYLTRANSFERASE"/>
    <property type="match status" value="1"/>
</dbReference>
<comment type="caution">
    <text evidence="5">The sequence shown here is derived from an EMBL/GenBank/DDBJ whole genome shotgun (WGS) entry which is preliminary data.</text>
</comment>
<dbReference type="PANTHER" id="PTHR12526:SF635">
    <property type="entry name" value="GLYCOSYL TRANSFERASE GROUP 1"/>
    <property type="match status" value="1"/>
</dbReference>
<evidence type="ECO:0000259" key="3">
    <source>
        <dbReference type="Pfam" id="PF00534"/>
    </source>
</evidence>
<dbReference type="AlphaFoldDB" id="A0A7Z0J9U1"/>
<protein>
    <submittedName>
        <fullName evidence="5">Glycosyltransferase involved in cell wall biosynthesis</fullName>
    </submittedName>
</protein>
<dbReference type="EMBL" id="JACCFS010000001">
    <property type="protein sequence ID" value="NYJ34067.1"/>
    <property type="molecule type" value="Genomic_DNA"/>
</dbReference>
<feature type="domain" description="Glycosyl transferase family 1" evidence="3">
    <location>
        <begin position="206"/>
        <end position="368"/>
    </location>
</feature>
<evidence type="ECO:0000259" key="4">
    <source>
        <dbReference type="Pfam" id="PF13439"/>
    </source>
</evidence>
<evidence type="ECO:0000313" key="5">
    <source>
        <dbReference type="EMBL" id="NYJ34067.1"/>
    </source>
</evidence>
<keyword evidence="2 5" id="KW-0808">Transferase</keyword>
<dbReference type="InterPro" id="IPR001296">
    <property type="entry name" value="Glyco_trans_1"/>
</dbReference>
<dbReference type="Pfam" id="PF13439">
    <property type="entry name" value="Glyco_transf_4"/>
    <property type="match status" value="1"/>
</dbReference>
<name>A0A7Z0J9U1_9ACTN</name>
<reference evidence="5 6" key="1">
    <citation type="submission" date="2020-07" db="EMBL/GenBank/DDBJ databases">
        <title>Sequencing the genomes of 1000 actinobacteria strains.</title>
        <authorList>
            <person name="Klenk H.-P."/>
        </authorList>
    </citation>
    <scope>NUCLEOTIDE SEQUENCE [LARGE SCALE GENOMIC DNA]</scope>
    <source>
        <strain evidence="5 6">DSM 44442</strain>
    </source>
</reference>
<accession>A0A7Z0J9U1</accession>
<keyword evidence="1" id="KW-0328">Glycosyltransferase</keyword>
<organism evidence="5 6">
    <name type="scientific">Nocardiopsis aegyptia</name>
    <dbReference type="NCBI Taxonomy" id="220378"/>
    <lineage>
        <taxon>Bacteria</taxon>
        <taxon>Bacillati</taxon>
        <taxon>Actinomycetota</taxon>
        <taxon>Actinomycetes</taxon>
        <taxon>Streptosporangiales</taxon>
        <taxon>Nocardiopsidaceae</taxon>
        <taxon>Nocardiopsis</taxon>
    </lineage>
</organism>
<sequence length="417" mass="45070">MRIAMVSEHASPLAAITGEDAGGQNVHVAELASALAALGHEVDVYTRRTDPDLPNAVSMCRGVRVIHVPAGPAAPIPKDDLPRHMPEFGRRLRAAWASERPDVVHAHFWMSGMASLDAAVPLALPVLQTFHALGTVKQRFQGVADTSPAERVRVERAVAAGCARVVATSTEERRELSSWGIPFDRVDVVPCGVDTRRFRPDGPSLPKDDRPRLLSLGRIVRRKGVDTVIRTLAKLPDAELVVAGGPDPRELDSDPEIIRLRVVADRYGVADRVRFLGCVARPDVPDLVRSADVAVNVPWYEPFGMSTVESMACGVPVVASRVGGHVDTVLHRTTGLLVPPRAPDRLARSVGELLADGSARRAFGAAAAARVRERYSWAEVARRTEQCYRSVVAETRRPVPRARAAHGEPVGTRGGEV</sequence>
<dbReference type="RefSeq" id="WP_179822531.1">
    <property type="nucleotide sequence ID" value="NZ_JACCFS010000001.1"/>
</dbReference>
<dbReference type="SUPFAM" id="SSF53756">
    <property type="entry name" value="UDP-Glycosyltransferase/glycogen phosphorylase"/>
    <property type="match status" value="1"/>
</dbReference>